<evidence type="ECO:0000256" key="3">
    <source>
        <dbReference type="ARBA" id="ARBA00022964"/>
    </source>
</evidence>
<dbReference type="InterPro" id="IPR003819">
    <property type="entry name" value="TauD/TfdA-like"/>
</dbReference>
<evidence type="ECO:0000313" key="8">
    <source>
        <dbReference type="EMBL" id="KDN39696.1"/>
    </source>
</evidence>
<dbReference type="GO" id="GO:0016706">
    <property type="term" value="F:2-oxoglutarate-dependent dioxygenase activity"/>
    <property type="evidence" value="ECO:0007669"/>
    <property type="project" value="TreeGrafter"/>
</dbReference>
<comment type="similarity">
    <text evidence="1">Belongs to the TfdA dioxygenase family.</text>
</comment>
<evidence type="ECO:0000256" key="2">
    <source>
        <dbReference type="ARBA" id="ARBA00022723"/>
    </source>
</evidence>
<keyword evidence="3" id="KW-0223">Dioxygenase</keyword>
<dbReference type="SUPFAM" id="SSF51197">
    <property type="entry name" value="Clavaminate synthase-like"/>
    <property type="match status" value="1"/>
</dbReference>
<keyword evidence="4" id="KW-0560">Oxidoreductase</keyword>
<dbReference type="Proteomes" id="UP000027361">
    <property type="component" value="Unassembled WGS sequence"/>
</dbReference>
<dbReference type="Gene3D" id="3.60.130.10">
    <property type="entry name" value="Clavaminate synthase-like"/>
    <property type="match status" value="1"/>
</dbReference>
<dbReference type="PANTHER" id="PTHR30468">
    <property type="entry name" value="ALPHA-KETOGLUTARATE-DEPENDENT SULFONATE DIOXYGENASE"/>
    <property type="match status" value="1"/>
</dbReference>
<proteinExistence type="inferred from homology"/>
<gene>
    <name evidence="8" type="ORF">K437DRAFT_270223</name>
</gene>
<dbReference type="GeneID" id="25266153"/>
<evidence type="ECO:0000259" key="7">
    <source>
        <dbReference type="Pfam" id="PF02668"/>
    </source>
</evidence>
<dbReference type="AlphaFoldDB" id="A0A066VE01"/>
<keyword evidence="5" id="KW-0408">Iron</keyword>
<accession>A0A066VE01</accession>
<evidence type="ECO:0000256" key="4">
    <source>
        <dbReference type="ARBA" id="ARBA00023002"/>
    </source>
</evidence>
<feature type="region of interest" description="Disordered" evidence="6">
    <location>
        <begin position="248"/>
        <end position="267"/>
    </location>
</feature>
<protein>
    <submittedName>
        <fullName evidence="8">TauD-domain-containing protein</fullName>
    </submittedName>
</protein>
<dbReference type="RefSeq" id="XP_013241132.1">
    <property type="nucleotide sequence ID" value="XM_013385678.1"/>
</dbReference>
<dbReference type="GO" id="GO:0005737">
    <property type="term" value="C:cytoplasm"/>
    <property type="evidence" value="ECO:0007669"/>
    <property type="project" value="TreeGrafter"/>
</dbReference>
<dbReference type="GO" id="GO:0046872">
    <property type="term" value="F:metal ion binding"/>
    <property type="evidence" value="ECO:0007669"/>
    <property type="project" value="UniProtKB-KW"/>
</dbReference>
<dbReference type="FunFam" id="3.60.130.10:FF:000003">
    <property type="entry name" value="Alpha-ketoglutarate-dependent taurine dioxygenase"/>
    <property type="match status" value="1"/>
</dbReference>
<organism evidence="8 9">
    <name type="scientific">Tilletiaria anomala (strain ATCC 24038 / CBS 436.72 / UBC 951)</name>
    <dbReference type="NCBI Taxonomy" id="1037660"/>
    <lineage>
        <taxon>Eukaryota</taxon>
        <taxon>Fungi</taxon>
        <taxon>Dikarya</taxon>
        <taxon>Basidiomycota</taxon>
        <taxon>Ustilaginomycotina</taxon>
        <taxon>Exobasidiomycetes</taxon>
        <taxon>Georgefischeriales</taxon>
        <taxon>Tilletiariaceae</taxon>
        <taxon>Tilletiaria</taxon>
    </lineage>
</organism>
<name>A0A066VE01_TILAU</name>
<keyword evidence="2" id="KW-0479">Metal-binding</keyword>
<reference evidence="8 9" key="1">
    <citation type="submission" date="2014-05" db="EMBL/GenBank/DDBJ databases">
        <title>Draft genome sequence of a rare smut relative, Tilletiaria anomala UBC 951.</title>
        <authorList>
            <consortium name="DOE Joint Genome Institute"/>
            <person name="Toome M."/>
            <person name="Kuo A."/>
            <person name="Henrissat B."/>
            <person name="Lipzen A."/>
            <person name="Tritt A."/>
            <person name="Yoshinaga Y."/>
            <person name="Zane M."/>
            <person name="Barry K."/>
            <person name="Grigoriev I.V."/>
            <person name="Spatafora J.W."/>
            <person name="Aimea M.C."/>
        </authorList>
    </citation>
    <scope>NUCLEOTIDE SEQUENCE [LARGE SCALE GENOMIC DNA]</scope>
    <source>
        <strain evidence="8 9">UBC 951</strain>
    </source>
</reference>
<dbReference type="EMBL" id="JMSN01000101">
    <property type="protein sequence ID" value="KDN39696.1"/>
    <property type="molecule type" value="Genomic_DNA"/>
</dbReference>
<evidence type="ECO:0000256" key="5">
    <source>
        <dbReference type="ARBA" id="ARBA00023004"/>
    </source>
</evidence>
<dbReference type="Pfam" id="PF02668">
    <property type="entry name" value="TauD"/>
    <property type="match status" value="1"/>
</dbReference>
<keyword evidence="9" id="KW-1185">Reference proteome</keyword>
<evidence type="ECO:0000313" key="9">
    <source>
        <dbReference type="Proteomes" id="UP000027361"/>
    </source>
</evidence>
<dbReference type="InterPro" id="IPR042098">
    <property type="entry name" value="TauD-like_sf"/>
</dbReference>
<dbReference type="PANTHER" id="PTHR30468:SF1">
    <property type="entry name" value="ALPHA-KETOGLUTARATE-DEPENDENT SULFONATE DIOXYGENASE"/>
    <property type="match status" value="1"/>
</dbReference>
<evidence type="ECO:0000256" key="1">
    <source>
        <dbReference type="ARBA" id="ARBA00005896"/>
    </source>
</evidence>
<dbReference type="OMA" id="YQARIRW"/>
<dbReference type="HOGENOM" id="CLU_036005_0_0_1"/>
<dbReference type="OrthoDB" id="10257314at2759"/>
<feature type="domain" description="TauD/TfdA-like" evidence="7">
    <location>
        <begin position="88"/>
        <end position="362"/>
    </location>
</feature>
<comment type="caution">
    <text evidence="8">The sequence shown here is derived from an EMBL/GenBank/DDBJ whole genome shotgun (WGS) entry which is preliminary data.</text>
</comment>
<dbReference type="InterPro" id="IPR051323">
    <property type="entry name" value="AtsK-like"/>
</dbReference>
<dbReference type="STRING" id="1037660.A0A066VE01"/>
<dbReference type="InParanoid" id="A0A066VE01"/>
<evidence type="ECO:0000256" key="6">
    <source>
        <dbReference type="SAM" id="MobiDB-lite"/>
    </source>
</evidence>
<sequence length="374" mass="42298">MAPGDIASVNDHHKAQELDELARASANKQPLDWDPNYKYRWALPWFDERYKSDDLKDPPYEPFEHSDVGLRALKHPDPRAFLKNASNIDELSPRFGSVVKGLDLAKLTLDEKDELALFVAERGVVILQDQQGFIDQTPEQLKDFGRHYSARLHQHQVSGQPREHSEFHLIYKSAKVELNNYEKRLNYIPTVWHSDVSYEAQPPGLTVLFLFDTPPSGGDTLFADSEELLRRLSPPLRALLETLTAEHSGYEQSENAKKGGQGVAKRLPVSHSHPIVRTHPVTGRQSLYVNKGFTTKINGLKKEESDALLDVLFRLNADAVDAQVRVRWQKGSVALFDNRRTLHTPIVDFTGETGRRHGARITPAAEKPFFKSSA</sequence>